<dbReference type="EC" id="2.7.13.3" evidence="2"/>
<evidence type="ECO:0000256" key="7">
    <source>
        <dbReference type="SAM" id="Coils"/>
    </source>
</evidence>
<sequence length="393" mass="42764">MEAKPVDAAAGGDKIDRAELEQAFSLFNEASRQLVESYQELEQQVGSLTQELAVANGALRQQFEEKAALSSRLETLLAALPGGVVELDGENRVLTANPAASAIFGAALIGLDWHEAIEPELVATSVVNEWQLLLPDGVEKRLSIVTSQLPGGERILLVHDVSESWRLRRQLEQHKRLASMGEMAAGLAHQLRTPLATALLYTANLARPQLGEADRIKFGEKSLARLRYLETLIQNMLLFVRGQQAEFEQVDLVAVAEEAIQTVQPQDDGQDRVWQLSLPAGPAWVRANRKELTGALINLLENALQATGPGQEIELALQQQGVAWRLEVADEGCGMAEAVRERLFEPFFTTRKEGTGLGLAIVRNLVTALGGEIDVVSAPGEGARFTILLPVAH</sequence>
<dbReference type="InterPro" id="IPR005467">
    <property type="entry name" value="His_kinase_dom"/>
</dbReference>
<dbReference type="InterPro" id="IPR003661">
    <property type="entry name" value="HisK_dim/P_dom"/>
</dbReference>
<dbReference type="EMBL" id="BSOG01000004">
    <property type="protein sequence ID" value="GLR14550.1"/>
    <property type="molecule type" value="Genomic_DNA"/>
</dbReference>
<gene>
    <name evidence="9" type="primary">fleS</name>
    <name evidence="9" type="ORF">GCM10007907_33400</name>
</gene>
<name>A0ABQ5YHR3_9NEIS</name>
<dbReference type="SUPFAM" id="SSF55785">
    <property type="entry name" value="PYP-like sensor domain (PAS domain)"/>
    <property type="match status" value="1"/>
</dbReference>
<dbReference type="InterPro" id="IPR036097">
    <property type="entry name" value="HisK_dim/P_sf"/>
</dbReference>
<dbReference type="CDD" id="cd00082">
    <property type="entry name" value="HisKA"/>
    <property type="match status" value="1"/>
</dbReference>
<evidence type="ECO:0000259" key="8">
    <source>
        <dbReference type="PROSITE" id="PS50109"/>
    </source>
</evidence>
<evidence type="ECO:0000256" key="4">
    <source>
        <dbReference type="ARBA" id="ARBA00022679"/>
    </source>
</evidence>
<proteinExistence type="predicted"/>
<organism evidence="9 10">
    <name type="scientific">Chitinimonas prasina</name>
    <dbReference type="NCBI Taxonomy" id="1434937"/>
    <lineage>
        <taxon>Bacteria</taxon>
        <taxon>Pseudomonadati</taxon>
        <taxon>Pseudomonadota</taxon>
        <taxon>Betaproteobacteria</taxon>
        <taxon>Neisseriales</taxon>
        <taxon>Chitinibacteraceae</taxon>
        <taxon>Chitinimonas</taxon>
    </lineage>
</organism>
<dbReference type="Pfam" id="PF02518">
    <property type="entry name" value="HATPase_c"/>
    <property type="match status" value="1"/>
</dbReference>
<keyword evidence="7" id="KW-0175">Coiled coil</keyword>
<dbReference type="PROSITE" id="PS50109">
    <property type="entry name" value="HIS_KIN"/>
    <property type="match status" value="1"/>
</dbReference>
<keyword evidence="5 9" id="KW-0418">Kinase</keyword>
<comment type="caution">
    <text evidence="9">The sequence shown here is derived from an EMBL/GenBank/DDBJ whole genome shotgun (WGS) entry which is preliminary data.</text>
</comment>
<dbReference type="GO" id="GO:0016301">
    <property type="term" value="F:kinase activity"/>
    <property type="evidence" value="ECO:0007669"/>
    <property type="project" value="UniProtKB-KW"/>
</dbReference>
<evidence type="ECO:0000256" key="3">
    <source>
        <dbReference type="ARBA" id="ARBA00022553"/>
    </source>
</evidence>
<protein>
    <recommendedName>
        <fullName evidence="2">histidine kinase</fullName>
        <ecNumber evidence="2">2.7.13.3</ecNumber>
    </recommendedName>
</protein>
<dbReference type="InterPro" id="IPR035965">
    <property type="entry name" value="PAS-like_dom_sf"/>
</dbReference>
<dbReference type="InterPro" id="IPR050736">
    <property type="entry name" value="Sensor_HK_Regulatory"/>
</dbReference>
<dbReference type="Gene3D" id="3.30.565.10">
    <property type="entry name" value="Histidine kinase-like ATPase, C-terminal domain"/>
    <property type="match status" value="1"/>
</dbReference>
<dbReference type="Gene3D" id="1.10.287.130">
    <property type="match status" value="1"/>
</dbReference>
<dbReference type="SUPFAM" id="SSF55874">
    <property type="entry name" value="ATPase domain of HSP90 chaperone/DNA topoisomerase II/histidine kinase"/>
    <property type="match status" value="1"/>
</dbReference>
<evidence type="ECO:0000256" key="6">
    <source>
        <dbReference type="ARBA" id="ARBA00023012"/>
    </source>
</evidence>
<evidence type="ECO:0000256" key="5">
    <source>
        <dbReference type="ARBA" id="ARBA00022777"/>
    </source>
</evidence>
<dbReference type="SMART" id="SM00388">
    <property type="entry name" value="HisKA"/>
    <property type="match status" value="1"/>
</dbReference>
<comment type="catalytic activity">
    <reaction evidence="1">
        <text>ATP + protein L-histidine = ADP + protein N-phospho-L-histidine.</text>
        <dbReference type="EC" id="2.7.13.3"/>
    </reaction>
</comment>
<dbReference type="SUPFAM" id="SSF47384">
    <property type="entry name" value="Homodimeric domain of signal transducing histidine kinase"/>
    <property type="match status" value="1"/>
</dbReference>
<evidence type="ECO:0000313" key="9">
    <source>
        <dbReference type="EMBL" id="GLR14550.1"/>
    </source>
</evidence>
<dbReference type="Pfam" id="PF00512">
    <property type="entry name" value="HisKA"/>
    <property type="match status" value="1"/>
</dbReference>
<dbReference type="Proteomes" id="UP001156706">
    <property type="component" value="Unassembled WGS sequence"/>
</dbReference>
<keyword evidence="3" id="KW-0597">Phosphoprotein</keyword>
<accession>A0ABQ5YHR3</accession>
<dbReference type="PRINTS" id="PR00344">
    <property type="entry name" value="BCTRLSENSOR"/>
</dbReference>
<evidence type="ECO:0000313" key="10">
    <source>
        <dbReference type="Proteomes" id="UP001156706"/>
    </source>
</evidence>
<dbReference type="InterPro" id="IPR036890">
    <property type="entry name" value="HATPase_C_sf"/>
</dbReference>
<feature type="domain" description="Histidine kinase" evidence="8">
    <location>
        <begin position="186"/>
        <end position="393"/>
    </location>
</feature>
<evidence type="ECO:0000256" key="1">
    <source>
        <dbReference type="ARBA" id="ARBA00000085"/>
    </source>
</evidence>
<dbReference type="PANTHER" id="PTHR43711:SF28">
    <property type="entry name" value="SENSOR HISTIDINE KINASE YXDK"/>
    <property type="match status" value="1"/>
</dbReference>
<reference evidence="10" key="1">
    <citation type="journal article" date="2019" name="Int. J. Syst. Evol. Microbiol.">
        <title>The Global Catalogue of Microorganisms (GCM) 10K type strain sequencing project: providing services to taxonomists for standard genome sequencing and annotation.</title>
        <authorList>
            <consortium name="The Broad Institute Genomics Platform"/>
            <consortium name="The Broad Institute Genome Sequencing Center for Infectious Disease"/>
            <person name="Wu L."/>
            <person name="Ma J."/>
        </authorList>
    </citation>
    <scope>NUCLEOTIDE SEQUENCE [LARGE SCALE GENOMIC DNA]</scope>
    <source>
        <strain evidence="10">NBRC 110044</strain>
    </source>
</reference>
<feature type="coiled-coil region" evidence="7">
    <location>
        <begin position="31"/>
        <end position="58"/>
    </location>
</feature>
<dbReference type="InterPro" id="IPR003594">
    <property type="entry name" value="HATPase_dom"/>
</dbReference>
<evidence type="ECO:0000256" key="2">
    <source>
        <dbReference type="ARBA" id="ARBA00012438"/>
    </source>
</evidence>
<dbReference type="InterPro" id="IPR000014">
    <property type="entry name" value="PAS"/>
</dbReference>
<keyword evidence="6" id="KW-0902">Two-component regulatory system</keyword>
<dbReference type="SMART" id="SM00387">
    <property type="entry name" value="HATPase_c"/>
    <property type="match status" value="1"/>
</dbReference>
<dbReference type="CDD" id="cd00130">
    <property type="entry name" value="PAS"/>
    <property type="match status" value="1"/>
</dbReference>
<dbReference type="Pfam" id="PF13188">
    <property type="entry name" value="PAS_8"/>
    <property type="match status" value="1"/>
</dbReference>
<dbReference type="Gene3D" id="3.30.450.20">
    <property type="entry name" value="PAS domain"/>
    <property type="match status" value="1"/>
</dbReference>
<dbReference type="SMART" id="SM00091">
    <property type="entry name" value="PAS"/>
    <property type="match status" value="1"/>
</dbReference>
<dbReference type="InterPro" id="IPR004358">
    <property type="entry name" value="Sig_transdc_His_kin-like_C"/>
</dbReference>
<keyword evidence="10" id="KW-1185">Reference proteome</keyword>
<dbReference type="PANTHER" id="PTHR43711">
    <property type="entry name" value="TWO-COMPONENT HISTIDINE KINASE"/>
    <property type="match status" value="1"/>
</dbReference>
<keyword evidence="4" id="KW-0808">Transferase</keyword>
<dbReference type="RefSeq" id="WP_284197617.1">
    <property type="nucleotide sequence ID" value="NZ_BSOG01000004.1"/>
</dbReference>